<dbReference type="AlphaFoldDB" id="A0A9P5UA65"/>
<dbReference type="EMBL" id="JADNRY010000038">
    <property type="protein sequence ID" value="KAF9070728.1"/>
    <property type="molecule type" value="Genomic_DNA"/>
</dbReference>
<feature type="compositionally biased region" description="Low complexity" evidence="1">
    <location>
        <begin position="278"/>
        <end position="301"/>
    </location>
</feature>
<name>A0A9P5UA65_9AGAR</name>
<accession>A0A9P5UA65</accession>
<feature type="compositionally biased region" description="Low complexity" evidence="1">
    <location>
        <begin position="448"/>
        <end position="468"/>
    </location>
</feature>
<feature type="region of interest" description="Disordered" evidence="1">
    <location>
        <begin position="519"/>
        <end position="554"/>
    </location>
</feature>
<evidence type="ECO:0000313" key="3">
    <source>
        <dbReference type="Proteomes" id="UP000772434"/>
    </source>
</evidence>
<protein>
    <submittedName>
        <fullName evidence="2">Uncharacterized protein</fullName>
    </submittedName>
</protein>
<dbReference type="OrthoDB" id="2359117at2759"/>
<evidence type="ECO:0000256" key="1">
    <source>
        <dbReference type="SAM" id="MobiDB-lite"/>
    </source>
</evidence>
<sequence>MEVTSVSNVPHPQRELGAKSSSPNHINASSGDTVMLVSDNANAASPLNPLVNSGNASSIMVGAGNERKDGNSLETSNTLKRKREDAESVDKTDVENEMEKSKAMRLTSHLVLCLQYAKLKVEHGWHKESFAEVERLYFGDREIEGARNQSSDRRGTTSGDTMEQRKSSATSGTNTTASVSHPNPVDMDSDPGTQFSSADFSFANRRSTTPKVQTISASSGHRKSRSKNSKQSQPRPISLPPHLKTPSQPQSQSQLSGSLTANQIPDTSSNAISPGPPTSSLSSHSNAHASTIPSYPASVSTPVPPVPPSPPPPPVPVYASPFDAVAATYPDAFSPLGTSAVSSSSQTASSTFSSLPTHPITRSINLSNGLNAFTGNLNTLSAFNQYHQHNQQYQFGFNASNPSSSLSSLSLLPTLTYDSFWNSHSHTTSSLPTSSSNLFSRSSLPSSASSSLPSLPSSASTISDISPLPGSGNSVRPVPFRTSLSGAGSSISETGAAPANTKGGATGLTARTIVDIRSSLSPTSGSSSASGSVASSKGIASGADARPVESRANSGVRVVRRAFDTPAAVNSMGPLTAGLTRNLTGGLNHPTLPPSGYPVNFSIPISVSVSTVVANGGSVGTRS</sequence>
<feature type="compositionally biased region" description="Polar residues" evidence="1">
    <location>
        <begin position="1"/>
        <end position="10"/>
    </location>
</feature>
<feature type="compositionally biased region" description="Low complexity" evidence="1">
    <location>
        <begin position="246"/>
        <end position="259"/>
    </location>
</feature>
<feature type="compositionally biased region" description="Low complexity" evidence="1">
    <location>
        <begin position="519"/>
        <end position="543"/>
    </location>
</feature>
<feature type="compositionally biased region" description="Pro residues" evidence="1">
    <location>
        <begin position="302"/>
        <end position="312"/>
    </location>
</feature>
<feature type="compositionally biased region" description="Basic and acidic residues" evidence="1">
    <location>
        <begin position="82"/>
        <end position="97"/>
    </location>
</feature>
<feature type="compositionally biased region" description="Polar residues" evidence="1">
    <location>
        <begin position="260"/>
        <end position="272"/>
    </location>
</feature>
<evidence type="ECO:0000313" key="2">
    <source>
        <dbReference type="EMBL" id="KAF9070728.1"/>
    </source>
</evidence>
<feature type="region of interest" description="Disordered" evidence="1">
    <location>
        <begin position="1"/>
        <end position="31"/>
    </location>
</feature>
<organism evidence="2 3">
    <name type="scientific">Rhodocollybia butyracea</name>
    <dbReference type="NCBI Taxonomy" id="206335"/>
    <lineage>
        <taxon>Eukaryota</taxon>
        <taxon>Fungi</taxon>
        <taxon>Dikarya</taxon>
        <taxon>Basidiomycota</taxon>
        <taxon>Agaricomycotina</taxon>
        <taxon>Agaricomycetes</taxon>
        <taxon>Agaricomycetidae</taxon>
        <taxon>Agaricales</taxon>
        <taxon>Marasmiineae</taxon>
        <taxon>Omphalotaceae</taxon>
        <taxon>Rhodocollybia</taxon>
    </lineage>
</organism>
<feature type="region of interest" description="Disordered" evidence="1">
    <location>
        <begin position="486"/>
        <end position="505"/>
    </location>
</feature>
<feature type="compositionally biased region" description="Low complexity" evidence="1">
    <location>
        <begin position="167"/>
        <end position="180"/>
    </location>
</feature>
<feature type="compositionally biased region" description="Polar residues" evidence="1">
    <location>
        <begin position="19"/>
        <end position="31"/>
    </location>
</feature>
<feature type="region of interest" description="Disordered" evidence="1">
    <location>
        <begin position="448"/>
        <end position="481"/>
    </location>
</feature>
<keyword evidence="3" id="KW-1185">Reference proteome</keyword>
<comment type="caution">
    <text evidence="2">The sequence shown here is derived from an EMBL/GenBank/DDBJ whole genome shotgun (WGS) entry which is preliminary data.</text>
</comment>
<gene>
    <name evidence="2" type="ORF">BDP27DRAFT_1323312</name>
</gene>
<feature type="region of interest" description="Disordered" evidence="1">
    <location>
        <begin position="146"/>
        <end position="312"/>
    </location>
</feature>
<feature type="compositionally biased region" description="Basic and acidic residues" evidence="1">
    <location>
        <begin position="146"/>
        <end position="155"/>
    </location>
</feature>
<feature type="compositionally biased region" description="Polar residues" evidence="1">
    <location>
        <begin position="191"/>
        <end position="219"/>
    </location>
</feature>
<dbReference type="Proteomes" id="UP000772434">
    <property type="component" value="Unassembled WGS sequence"/>
</dbReference>
<proteinExistence type="predicted"/>
<feature type="region of interest" description="Disordered" evidence="1">
    <location>
        <begin position="61"/>
        <end position="97"/>
    </location>
</feature>
<reference evidence="2" key="1">
    <citation type="submission" date="2020-11" db="EMBL/GenBank/DDBJ databases">
        <authorList>
            <consortium name="DOE Joint Genome Institute"/>
            <person name="Ahrendt S."/>
            <person name="Riley R."/>
            <person name="Andreopoulos W."/>
            <person name="Labutti K."/>
            <person name="Pangilinan J."/>
            <person name="Ruiz-Duenas F.J."/>
            <person name="Barrasa J.M."/>
            <person name="Sanchez-Garcia M."/>
            <person name="Camarero S."/>
            <person name="Miyauchi S."/>
            <person name="Serrano A."/>
            <person name="Linde D."/>
            <person name="Babiker R."/>
            <person name="Drula E."/>
            <person name="Ayuso-Fernandez I."/>
            <person name="Pacheco R."/>
            <person name="Padilla G."/>
            <person name="Ferreira P."/>
            <person name="Barriuso J."/>
            <person name="Kellner H."/>
            <person name="Castanera R."/>
            <person name="Alfaro M."/>
            <person name="Ramirez L."/>
            <person name="Pisabarro A.G."/>
            <person name="Kuo A."/>
            <person name="Tritt A."/>
            <person name="Lipzen A."/>
            <person name="He G."/>
            <person name="Yan M."/>
            <person name="Ng V."/>
            <person name="Cullen D."/>
            <person name="Martin F."/>
            <person name="Rosso M.-N."/>
            <person name="Henrissat B."/>
            <person name="Hibbett D."/>
            <person name="Martinez A.T."/>
            <person name="Grigoriev I.V."/>
        </authorList>
    </citation>
    <scope>NUCLEOTIDE SEQUENCE</scope>
    <source>
        <strain evidence="2">AH 40177</strain>
    </source>
</reference>